<gene>
    <name evidence="2" type="ORF">K504DRAFT_180870</name>
</gene>
<dbReference type="Proteomes" id="UP000799428">
    <property type="component" value="Unassembled WGS sequence"/>
</dbReference>
<evidence type="ECO:0000256" key="1">
    <source>
        <dbReference type="SAM" id="MobiDB-lite"/>
    </source>
</evidence>
<reference evidence="2" key="1">
    <citation type="journal article" date="2020" name="Stud. Mycol.">
        <title>101 Dothideomycetes genomes: a test case for predicting lifestyles and emergence of pathogens.</title>
        <authorList>
            <person name="Haridas S."/>
            <person name="Albert R."/>
            <person name="Binder M."/>
            <person name="Bloem J."/>
            <person name="Labutti K."/>
            <person name="Salamov A."/>
            <person name="Andreopoulos B."/>
            <person name="Baker S."/>
            <person name="Barry K."/>
            <person name="Bills G."/>
            <person name="Bluhm B."/>
            <person name="Cannon C."/>
            <person name="Castanera R."/>
            <person name="Culley D."/>
            <person name="Daum C."/>
            <person name="Ezra D."/>
            <person name="Gonzalez J."/>
            <person name="Henrissat B."/>
            <person name="Kuo A."/>
            <person name="Liang C."/>
            <person name="Lipzen A."/>
            <person name="Lutzoni F."/>
            <person name="Magnuson J."/>
            <person name="Mondo S."/>
            <person name="Nolan M."/>
            <person name="Ohm R."/>
            <person name="Pangilinan J."/>
            <person name="Park H.-J."/>
            <person name="Ramirez L."/>
            <person name="Alfaro M."/>
            <person name="Sun H."/>
            <person name="Tritt A."/>
            <person name="Yoshinaga Y."/>
            <person name="Zwiers L.-H."/>
            <person name="Turgeon B."/>
            <person name="Goodwin S."/>
            <person name="Spatafora J."/>
            <person name="Crous P."/>
            <person name="Grigoriev I."/>
        </authorList>
    </citation>
    <scope>NUCLEOTIDE SEQUENCE</scope>
    <source>
        <strain evidence="2">CBS 279.74</strain>
    </source>
</reference>
<feature type="region of interest" description="Disordered" evidence="1">
    <location>
        <begin position="20"/>
        <end position="106"/>
    </location>
</feature>
<evidence type="ECO:0000313" key="2">
    <source>
        <dbReference type="EMBL" id="KAF2703224.1"/>
    </source>
</evidence>
<evidence type="ECO:0000313" key="3">
    <source>
        <dbReference type="Proteomes" id="UP000799428"/>
    </source>
</evidence>
<dbReference type="EMBL" id="MU005788">
    <property type="protein sequence ID" value="KAF2703224.1"/>
    <property type="molecule type" value="Genomic_DNA"/>
</dbReference>
<accession>A0A6G1JRI3</accession>
<feature type="compositionally biased region" description="Basic and acidic residues" evidence="1">
    <location>
        <begin position="83"/>
        <end position="106"/>
    </location>
</feature>
<dbReference type="AlphaFoldDB" id="A0A6G1JRI3"/>
<protein>
    <submittedName>
        <fullName evidence="2">Uncharacterized protein</fullName>
    </submittedName>
</protein>
<organism evidence="2 3">
    <name type="scientific">Pleomassaria siparia CBS 279.74</name>
    <dbReference type="NCBI Taxonomy" id="1314801"/>
    <lineage>
        <taxon>Eukaryota</taxon>
        <taxon>Fungi</taxon>
        <taxon>Dikarya</taxon>
        <taxon>Ascomycota</taxon>
        <taxon>Pezizomycotina</taxon>
        <taxon>Dothideomycetes</taxon>
        <taxon>Pleosporomycetidae</taxon>
        <taxon>Pleosporales</taxon>
        <taxon>Pleomassariaceae</taxon>
        <taxon>Pleomassaria</taxon>
    </lineage>
</organism>
<name>A0A6G1JRI3_9PLEO</name>
<proteinExistence type="predicted"/>
<feature type="compositionally biased region" description="Low complexity" evidence="1">
    <location>
        <begin position="23"/>
        <end position="35"/>
    </location>
</feature>
<sequence>MVVVMVMVTVTVTVNRTRQDRTGQVGQAGQDRAGQGRTGQDRAGSYRQEGQVYARIGDQAPGAHQKAGNRRILTTTTTRKRLQLREEKRREESRKNQGRIKEESGVSLAHAKEAGAVRSSVQAFKRSSVQGVYLQSHKVTKLIAMIVRQ</sequence>
<keyword evidence="3" id="KW-1185">Reference proteome</keyword>